<accession>A0ABV7WSW6</accession>
<proteinExistence type="predicted"/>
<protein>
    <submittedName>
        <fullName evidence="3">Uncharacterized protein</fullName>
    </submittedName>
</protein>
<evidence type="ECO:0000313" key="3">
    <source>
        <dbReference type="EMBL" id="MFC3701553.1"/>
    </source>
</evidence>
<dbReference type="Proteomes" id="UP001595710">
    <property type="component" value="Unassembled WGS sequence"/>
</dbReference>
<dbReference type="RefSeq" id="WP_290280761.1">
    <property type="nucleotide sequence ID" value="NZ_JAUFQI010000001.1"/>
</dbReference>
<organism evidence="3 4">
    <name type="scientific">Reinekea marina</name>
    <dbReference type="NCBI Taxonomy" id="1310421"/>
    <lineage>
        <taxon>Bacteria</taxon>
        <taxon>Pseudomonadati</taxon>
        <taxon>Pseudomonadota</taxon>
        <taxon>Gammaproteobacteria</taxon>
        <taxon>Oceanospirillales</taxon>
        <taxon>Saccharospirillaceae</taxon>
        <taxon>Reinekea</taxon>
    </lineage>
</organism>
<feature type="compositionally biased region" description="Basic and acidic residues" evidence="1">
    <location>
        <begin position="225"/>
        <end position="234"/>
    </location>
</feature>
<keyword evidence="4" id="KW-1185">Reference proteome</keyword>
<reference evidence="4" key="1">
    <citation type="journal article" date="2019" name="Int. J. Syst. Evol. Microbiol.">
        <title>The Global Catalogue of Microorganisms (GCM) 10K type strain sequencing project: providing services to taxonomists for standard genome sequencing and annotation.</title>
        <authorList>
            <consortium name="The Broad Institute Genomics Platform"/>
            <consortium name="The Broad Institute Genome Sequencing Center for Infectious Disease"/>
            <person name="Wu L."/>
            <person name="Ma J."/>
        </authorList>
    </citation>
    <scope>NUCLEOTIDE SEQUENCE [LARGE SCALE GENOMIC DNA]</scope>
    <source>
        <strain evidence="4">CECT 8288</strain>
    </source>
</reference>
<comment type="caution">
    <text evidence="3">The sequence shown here is derived from an EMBL/GenBank/DDBJ whole genome shotgun (WGS) entry which is preliminary data.</text>
</comment>
<dbReference type="EMBL" id="JBHRYN010000010">
    <property type="protein sequence ID" value="MFC3701553.1"/>
    <property type="molecule type" value="Genomic_DNA"/>
</dbReference>
<feature type="signal peptide" evidence="2">
    <location>
        <begin position="1"/>
        <end position="27"/>
    </location>
</feature>
<evidence type="ECO:0000313" key="4">
    <source>
        <dbReference type="Proteomes" id="UP001595710"/>
    </source>
</evidence>
<name>A0ABV7WSW6_9GAMM</name>
<evidence type="ECO:0000256" key="1">
    <source>
        <dbReference type="SAM" id="MobiDB-lite"/>
    </source>
</evidence>
<evidence type="ECO:0000256" key="2">
    <source>
        <dbReference type="SAM" id="SignalP"/>
    </source>
</evidence>
<gene>
    <name evidence="3" type="ORF">ACFOND_07895</name>
</gene>
<keyword evidence="2" id="KW-0732">Signal</keyword>
<feature type="chain" id="PRO_5047263773" evidence="2">
    <location>
        <begin position="28"/>
        <end position="396"/>
    </location>
</feature>
<feature type="region of interest" description="Disordered" evidence="1">
    <location>
        <begin position="207"/>
        <end position="234"/>
    </location>
</feature>
<sequence length="396" mass="43977">MVNRLTLISINAAITVLLTSQSGALFAQDSTFTTTVKASSEGNLPDAACAQAFNQAREEAYLQFEESVFFEQPNLQLELIEQTQSRRKRDANTTICEVTSVWQSLEVAPVHQLIGTEQFISAQYSAQCIDEARARTCWNRLADQARRDLMSQLGQSHGNLSDIRAIYVDFEGRQRDQYQDGRYTTTADGNFYFDIVAANQTSDVNVIRSHSAPPTSNEQPNPPKEPLDTPKKPDSKFDVSLSYTWDGNDAADFDTTAISSGRFGIGVWADNRLGFVAFSGEDTVGIGKLSGEVTNSSLSYQTTGVGMGVRLWKHGDFALENHIYYVDAQPYTAALTNQCSNCTDRTFTSEDYVQTTVNLKTNSKGINLGWMLTWKWLDNTANVDKLSGGWFVEVLF</sequence>